<evidence type="ECO:0000259" key="2">
    <source>
        <dbReference type="Pfam" id="PF02900"/>
    </source>
</evidence>
<dbReference type="Proteomes" id="UP000243784">
    <property type="component" value="Chromosome"/>
</dbReference>
<dbReference type="InterPro" id="IPR004183">
    <property type="entry name" value="Xdiol_dOase_suB"/>
</dbReference>
<dbReference type="OrthoDB" id="1676816at2"/>
<evidence type="ECO:0000256" key="1">
    <source>
        <dbReference type="ARBA" id="ARBA00023002"/>
    </source>
</evidence>
<organism evidence="3 4">
    <name type="scientific">Candidatus Rhodoluna planktonica</name>
    <dbReference type="NCBI Taxonomy" id="535712"/>
    <lineage>
        <taxon>Bacteria</taxon>
        <taxon>Bacillati</taxon>
        <taxon>Actinomycetota</taxon>
        <taxon>Actinomycetes</taxon>
        <taxon>Micrococcales</taxon>
        <taxon>Microbacteriaceae</taxon>
        <taxon>Luna cluster</taxon>
        <taxon>Luna-1 subcluster</taxon>
        <taxon>Rhodoluna</taxon>
    </lineage>
</organism>
<dbReference type="GO" id="GO:0016702">
    <property type="term" value="F:oxidoreductase activity, acting on single donors with incorporation of molecular oxygen, incorporation of two atoms of oxygen"/>
    <property type="evidence" value="ECO:0007669"/>
    <property type="project" value="UniProtKB-ARBA"/>
</dbReference>
<keyword evidence="4" id="KW-1185">Reference proteome</keyword>
<dbReference type="AlphaFoldDB" id="A0A1D9E0A9"/>
<proteinExistence type="predicted"/>
<dbReference type="GO" id="GO:0008198">
    <property type="term" value="F:ferrous iron binding"/>
    <property type="evidence" value="ECO:0007669"/>
    <property type="project" value="InterPro"/>
</dbReference>
<dbReference type="PANTHER" id="PTHR30096">
    <property type="entry name" value="4,5-DOPA DIOXYGENASE EXTRADIOL-LIKE PROTEIN"/>
    <property type="match status" value="1"/>
</dbReference>
<gene>
    <name evidence="3" type="ORF">A4Z71_05990</name>
</gene>
<feature type="domain" description="Extradiol ring-cleavage dioxygenase class III enzyme subunit B" evidence="2">
    <location>
        <begin position="7"/>
        <end position="285"/>
    </location>
</feature>
<dbReference type="EMBL" id="CP015208">
    <property type="protein sequence ID" value="AOY56497.1"/>
    <property type="molecule type" value="Genomic_DNA"/>
</dbReference>
<dbReference type="Pfam" id="PF02900">
    <property type="entry name" value="LigB"/>
    <property type="match status" value="1"/>
</dbReference>
<dbReference type="PANTHER" id="PTHR30096:SF9">
    <property type="entry name" value="4-HYDROXYPHENYLACETATE CATABOLISM PROTEIN"/>
    <property type="match status" value="1"/>
</dbReference>
<dbReference type="RefSeq" id="WP_070955000.1">
    <property type="nucleotide sequence ID" value="NZ_CP015208.1"/>
</dbReference>
<reference evidence="3 4" key="1">
    <citation type="journal article" date="2016" name="Biochim. Biophys. Acta">
        <title>Photochemical characterization of actinorhodopsin and its functional existence in the natural host.</title>
        <authorList>
            <person name="Nakamura S."/>
            <person name="Kikukawa T."/>
            <person name="Tamogami J."/>
            <person name="Kamiya M."/>
            <person name="Aizawa T."/>
            <person name="Hahn M.W."/>
            <person name="Ihara K."/>
            <person name="Kamo N."/>
            <person name="Demura M."/>
        </authorList>
    </citation>
    <scope>NUCLEOTIDE SEQUENCE [LARGE SCALE GENOMIC DNA]</scope>
    <source>
        <strain evidence="3 4">MWH-Dar1</strain>
    </source>
</reference>
<sequence length="303" mass="33853">MGEVVGAAILAHVPTIMLPEAVRKDLNDGKEISLVPGLKKLRKDVFETLDYDTVIVLDSHWATTVEFVITSAAERSGLFTSEELPRGMTQIPYSIKGDPELAQAIASKDEKNGTWITPIADPHLPIFYATINLWHYLGRGLDEKRWISMSVCQTATPEDFIRAGRAIGEAIRETDRKVLIVGSGALSHTFHKLRDLRKHEASDPIHIYSPEAYAYDLQVLEWMKNGDHAAILDDFENFRKYKPEAGFFHYLAMAGALGEEALTAKGELYSEYENSVGTGQVHVWFPKPEGGFPQPKDLVLSRD</sequence>
<keyword evidence="3" id="KW-0223">Dioxygenase</keyword>
<protein>
    <submittedName>
        <fullName evidence="3">Catechol 1,2-dioxygenase</fullName>
    </submittedName>
</protein>
<name>A0A1D9E0A9_9MICO</name>
<dbReference type="STRING" id="535712.A4Z71_05990"/>
<evidence type="ECO:0000313" key="3">
    <source>
        <dbReference type="EMBL" id="AOY56497.1"/>
    </source>
</evidence>
<keyword evidence="1" id="KW-0560">Oxidoreductase</keyword>
<accession>A0A1D9E0A9</accession>
<dbReference type="KEGG" id="rpla:A4Z71_05990"/>
<dbReference type="Gene3D" id="3.40.830.10">
    <property type="entry name" value="LigB-like"/>
    <property type="match status" value="1"/>
</dbReference>
<dbReference type="SUPFAM" id="SSF53213">
    <property type="entry name" value="LigB-like"/>
    <property type="match status" value="1"/>
</dbReference>
<evidence type="ECO:0000313" key="4">
    <source>
        <dbReference type="Proteomes" id="UP000243784"/>
    </source>
</evidence>